<organism evidence="10 11">
    <name type="scientific">Fimbriimonas ginsengisoli Gsoil 348</name>
    <dbReference type="NCBI Taxonomy" id="661478"/>
    <lineage>
        <taxon>Bacteria</taxon>
        <taxon>Bacillati</taxon>
        <taxon>Armatimonadota</taxon>
        <taxon>Fimbriimonadia</taxon>
        <taxon>Fimbriimonadales</taxon>
        <taxon>Fimbriimonadaceae</taxon>
        <taxon>Fimbriimonas</taxon>
    </lineage>
</organism>
<evidence type="ECO:0000259" key="9">
    <source>
        <dbReference type="Pfam" id="PF13231"/>
    </source>
</evidence>
<evidence type="ECO:0000256" key="5">
    <source>
        <dbReference type="ARBA" id="ARBA00022692"/>
    </source>
</evidence>
<dbReference type="PANTHER" id="PTHR33908:SF3">
    <property type="entry name" value="UNDECAPRENYL PHOSPHATE-ALPHA-4-AMINO-4-DEOXY-L-ARABINOSE ARABINOSYL TRANSFERASE"/>
    <property type="match status" value="1"/>
</dbReference>
<feature type="transmembrane region" description="Helical" evidence="8">
    <location>
        <begin position="364"/>
        <end position="385"/>
    </location>
</feature>
<evidence type="ECO:0000256" key="2">
    <source>
        <dbReference type="ARBA" id="ARBA00022475"/>
    </source>
</evidence>
<keyword evidence="5 8" id="KW-0812">Transmembrane</keyword>
<keyword evidence="2" id="KW-1003">Cell membrane</keyword>
<feature type="transmembrane region" description="Helical" evidence="8">
    <location>
        <begin position="391"/>
        <end position="410"/>
    </location>
</feature>
<feature type="transmembrane region" description="Helical" evidence="8">
    <location>
        <begin position="126"/>
        <end position="145"/>
    </location>
</feature>
<keyword evidence="7 8" id="KW-0472">Membrane</keyword>
<dbReference type="InterPro" id="IPR038731">
    <property type="entry name" value="RgtA/B/C-like"/>
</dbReference>
<feature type="transmembrane region" description="Helical" evidence="8">
    <location>
        <begin position="417"/>
        <end position="437"/>
    </location>
</feature>
<evidence type="ECO:0000256" key="7">
    <source>
        <dbReference type="ARBA" id="ARBA00023136"/>
    </source>
</evidence>
<dbReference type="Proteomes" id="UP000027982">
    <property type="component" value="Chromosome"/>
</dbReference>
<feature type="transmembrane region" description="Helical" evidence="8">
    <location>
        <begin position="205"/>
        <end position="232"/>
    </location>
</feature>
<proteinExistence type="predicted"/>
<dbReference type="OrthoDB" id="9793628at2"/>
<evidence type="ECO:0000256" key="8">
    <source>
        <dbReference type="SAM" id="Phobius"/>
    </source>
</evidence>
<dbReference type="GO" id="GO:0005886">
    <property type="term" value="C:plasma membrane"/>
    <property type="evidence" value="ECO:0007669"/>
    <property type="project" value="UniProtKB-SubCell"/>
</dbReference>
<dbReference type="Pfam" id="PF13231">
    <property type="entry name" value="PMT_2"/>
    <property type="match status" value="1"/>
</dbReference>
<dbReference type="InterPro" id="IPR050297">
    <property type="entry name" value="LipidA_mod_glycosyltrf_83"/>
</dbReference>
<dbReference type="STRING" id="661478.OP10G_4502"/>
<feature type="transmembrane region" description="Helical" evidence="8">
    <location>
        <begin position="151"/>
        <end position="168"/>
    </location>
</feature>
<dbReference type="eggNOG" id="COG1807">
    <property type="taxonomic scope" value="Bacteria"/>
</dbReference>
<evidence type="ECO:0000256" key="4">
    <source>
        <dbReference type="ARBA" id="ARBA00022679"/>
    </source>
</evidence>
<evidence type="ECO:0000313" key="11">
    <source>
        <dbReference type="Proteomes" id="UP000027982"/>
    </source>
</evidence>
<evidence type="ECO:0000313" key="10">
    <source>
        <dbReference type="EMBL" id="AIE87870.1"/>
    </source>
</evidence>
<keyword evidence="6 8" id="KW-1133">Transmembrane helix</keyword>
<evidence type="ECO:0000256" key="6">
    <source>
        <dbReference type="ARBA" id="ARBA00022989"/>
    </source>
</evidence>
<feature type="transmembrane region" description="Helical" evidence="8">
    <location>
        <begin position="333"/>
        <end position="352"/>
    </location>
</feature>
<keyword evidence="3" id="KW-0328">Glycosyltransferase</keyword>
<name>A0A068NY61_FIMGI</name>
<dbReference type="PANTHER" id="PTHR33908">
    <property type="entry name" value="MANNOSYLTRANSFERASE YKCB-RELATED"/>
    <property type="match status" value="1"/>
</dbReference>
<accession>A0A068NY61</accession>
<evidence type="ECO:0000256" key="1">
    <source>
        <dbReference type="ARBA" id="ARBA00004651"/>
    </source>
</evidence>
<dbReference type="GO" id="GO:0016763">
    <property type="term" value="F:pentosyltransferase activity"/>
    <property type="evidence" value="ECO:0007669"/>
    <property type="project" value="TreeGrafter"/>
</dbReference>
<keyword evidence="11" id="KW-1185">Reference proteome</keyword>
<dbReference type="EMBL" id="CP007139">
    <property type="protein sequence ID" value="AIE87870.1"/>
    <property type="molecule type" value="Genomic_DNA"/>
</dbReference>
<keyword evidence="4" id="KW-0808">Transferase</keyword>
<dbReference type="RefSeq" id="WP_025228252.1">
    <property type="nucleotide sequence ID" value="NZ_CP007139.1"/>
</dbReference>
<protein>
    <recommendedName>
        <fullName evidence="9">Glycosyltransferase RgtA/B/C/D-like domain-containing protein</fullName>
    </recommendedName>
</protein>
<sequence length="452" mass="48368">MSRNLTLGLLFAIIAVHVVLAASFASVTPFRTPGLLGGRVQIADVGAPDERQHVNYVLRLAHGGGFPVFNPKDPNLSETLESHQPPLFYFLDAAWGTVMNGYMPPAPPATEGKEMSQDDGLKLRSLNVLIGAFTIGGVFMLAFWSYGKSEVALAAAAFAGLLPMLAALDGAVSNDPLLFCLCTWTLALLAKGVSEGWTTRLALTIGILTGLAILTKTSGIVLLPVILVAVLLKGERPRPSATQFATALVPILVLTVPWFVRNTNLYGDPLALGAFGQAFGGTAQAKDLIGSFGPAGYWIDMVGGYTIRSFIGTFGYMDVWLTNNGHRNGEPGLYRAAWLLIAIGAAGWVLAIRQEPKEAKRVHLVNGLFFLAVLLTFLKFNMQYFQAQARYLLPAIGPIAAAVGAGLVALTRDRRLLALGVIVLVFGFLDVFALTRLPGQFAERTGMAQRTP</sequence>
<gene>
    <name evidence="10" type="ORF">OP10G_4502</name>
</gene>
<dbReference type="AlphaFoldDB" id="A0A068NY61"/>
<feature type="domain" description="Glycosyltransferase RgtA/B/C/D-like" evidence="9">
    <location>
        <begin position="118"/>
        <end position="258"/>
    </location>
</feature>
<dbReference type="GO" id="GO:0009103">
    <property type="term" value="P:lipopolysaccharide biosynthetic process"/>
    <property type="evidence" value="ECO:0007669"/>
    <property type="project" value="UniProtKB-ARBA"/>
</dbReference>
<reference evidence="10 11" key="1">
    <citation type="journal article" date="2014" name="PLoS ONE">
        <title>The first complete genome sequence of the class fimbriimonadia in the phylum armatimonadetes.</title>
        <authorList>
            <person name="Hu Z.Y."/>
            <person name="Wang Y.Z."/>
            <person name="Im W.T."/>
            <person name="Wang S.Y."/>
            <person name="Zhao G.P."/>
            <person name="Zheng H.J."/>
            <person name="Quan Z.X."/>
        </authorList>
    </citation>
    <scope>NUCLEOTIDE SEQUENCE [LARGE SCALE GENOMIC DNA]</scope>
    <source>
        <strain evidence="10">Gsoil 348</strain>
    </source>
</reference>
<dbReference type="HOGENOM" id="CLU_605132_0_0_0"/>
<evidence type="ECO:0000256" key="3">
    <source>
        <dbReference type="ARBA" id="ARBA00022676"/>
    </source>
</evidence>
<dbReference type="GO" id="GO:0010041">
    <property type="term" value="P:response to iron(III) ion"/>
    <property type="evidence" value="ECO:0007669"/>
    <property type="project" value="TreeGrafter"/>
</dbReference>
<dbReference type="KEGG" id="fgi:OP10G_4502"/>
<comment type="subcellular location">
    <subcellularLocation>
        <location evidence="1">Cell membrane</location>
        <topology evidence="1">Multi-pass membrane protein</topology>
    </subcellularLocation>
</comment>
<feature type="transmembrane region" description="Helical" evidence="8">
    <location>
        <begin position="244"/>
        <end position="260"/>
    </location>
</feature>